<gene>
    <name evidence="4" type="primary">rplO</name>
    <name evidence="6" type="ORF">GCL60_10475</name>
</gene>
<dbReference type="InterPro" id="IPR005749">
    <property type="entry name" value="Ribosomal_uL15_bac-type"/>
</dbReference>
<dbReference type="Proteomes" id="UP000437748">
    <property type="component" value="Unassembled WGS sequence"/>
</dbReference>
<keyword evidence="7" id="KW-1185">Reference proteome</keyword>
<dbReference type="NCBIfam" id="TIGR01071">
    <property type="entry name" value="rplO_bact"/>
    <property type="match status" value="1"/>
</dbReference>
<keyword evidence="2 4" id="KW-0689">Ribosomal protein</keyword>
<keyword evidence="4" id="KW-0694">RNA-binding</keyword>
<evidence type="ECO:0000256" key="5">
    <source>
        <dbReference type="SAM" id="MobiDB-lite"/>
    </source>
</evidence>
<evidence type="ECO:0000256" key="4">
    <source>
        <dbReference type="HAMAP-Rule" id="MF_01341"/>
    </source>
</evidence>
<organism evidence="6 7">
    <name type="scientific">Silvanigrella paludirubra</name>
    <dbReference type="NCBI Taxonomy" id="2499159"/>
    <lineage>
        <taxon>Bacteria</taxon>
        <taxon>Pseudomonadati</taxon>
        <taxon>Bdellovibrionota</taxon>
        <taxon>Oligoflexia</taxon>
        <taxon>Silvanigrellales</taxon>
        <taxon>Silvanigrellaceae</taxon>
        <taxon>Silvanigrella</taxon>
    </lineage>
</organism>
<protein>
    <recommendedName>
        <fullName evidence="4">Large ribosomal subunit protein uL15</fullName>
    </recommendedName>
</protein>
<keyword evidence="4" id="KW-0699">rRNA-binding</keyword>
<dbReference type="GO" id="GO:0015934">
    <property type="term" value="C:large ribosomal subunit"/>
    <property type="evidence" value="ECO:0007669"/>
    <property type="project" value="InterPro"/>
</dbReference>
<dbReference type="InterPro" id="IPR036227">
    <property type="entry name" value="Ribosomal_uL15/eL18_sf"/>
</dbReference>
<dbReference type="HAMAP" id="MF_01341">
    <property type="entry name" value="Ribosomal_uL15"/>
    <property type="match status" value="1"/>
</dbReference>
<dbReference type="GO" id="GO:0006412">
    <property type="term" value="P:translation"/>
    <property type="evidence" value="ECO:0007669"/>
    <property type="project" value="UniProtKB-UniRule"/>
</dbReference>
<sequence>MRIEELRPNPGARKDKRRLGRGPGSGLGKTGGRGGKGQTARSGSSIRPGFEGGQTPLYRRIPKRGFKNACAINVESLNLKDSSQYIENGILDGQGFVAKGIAKLLSMGDVPADLKTVKNFVMSSGAREKLLAKGVTIEE</sequence>
<dbReference type="InterPro" id="IPR030878">
    <property type="entry name" value="Ribosomal_uL15"/>
</dbReference>
<evidence type="ECO:0000313" key="7">
    <source>
        <dbReference type="Proteomes" id="UP000437748"/>
    </source>
</evidence>
<evidence type="ECO:0000256" key="2">
    <source>
        <dbReference type="ARBA" id="ARBA00022980"/>
    </source>
</evidence>
<keyword evidence="3 4" id="KW-0687">Ribonucleoprotein</keyword>
<dbReference type="OrthoDB" id="5294348at2"/>
<dbReference type="PANTHER" id="PTHR12934:SF11">
    <property type="entry name" value="LARGE RIBOSOMAL SUBUNIT PROTEIN UL15M"/>
    <property type="match status" value="1"/>
</dbReference>
<evidence type="ECO:0000256" key="1">
    <source>
        <dbReference type="ARBA" id="ARBA00007320"/>
    </source>
</evidence>
<comment type="caution">
    <text evidence="6">The sequence shown here is derived from an EMBL/GenBank/DDBJ whole genome shotgun (WGS) entry which is preliminary data.</text>
</comment>
<comment type="function">
    <text evidence="4">Binds to the 23S rRNA.</text>
</comment>
<evidence type="ECO:0000256" key="3">
    <source>
        <dbReference type="ARBA" id="ARBA00023274"/>
    </source>
</evidence>
<feature type="region of interest" description="Disordered" evidence="5">
    <location>
        <begin position="1"/>
        <end position="58"/>
    </location>
</feature>
<proteinExistence type="inferred from homology"/>
<dbReference type="PANTHER" id="PTHR12934">
    <property type="entry name" value="50S RIBOSOMAL PROTEIN L15"/>
    <property type="match status" value="1"/>
</dbReference>
<dbReference type="AlphaFoldDB" id="A0A6N6VRA6"/>
<reference evidence="6 7" key="1">
    <citation type="submission" date="2019-10" db="EMBL/GenBank/DDBJ databases">
        <title>New species of Slilvanegrellaceae.</title>
        <authorList>
            <person name="Pitt A."/>
            <person name="Hahn M.W."/>
        </authorList>
    </citation>
    <scope>NUCLEOTIDE SEQUENCE [LARGE SCALE GENOMIC DNA]</scope>
    <source>
        <strain evidence="6 7">SP-Ram-0.45-NSY-1</strain>
    </source>
</reference>
<evidence type="ECO:0000313" key="6">
    <source>
        <dbReference type="EMBL" id="KAB8037593.1"/>
    </source>
</evidence>
<comment type="subunit">
    <text evidence="4">Part of the 50S ribosomal subunit.</text>
</comment>
<dbReference type="GO" id="GO:0019843">
    <property type="term" value="F:rRNA binding"/>
    <property type="evidence" value="ECO:0007669"/>
    <property type="project" value="UniProtKB-UniRule"/>
</dbReference>
<dbReference type="EMBL" id="WFLM01000004">
    <property type="protein sequence ID" value="KAB8037593.1"/>
    <property type="molecule type" value="Genomic_DNA"/>
</dbReference>
<comment type="similarity">
    <text evidence="1 4">Belongs to the universal ribosomal protein uL15 family.</text>
</comment>
<dbReference type="SUPFAM" id="SSF52080">
    <property type="entry name" value="Ribosomal proteins L15p and L18e"/>
    <property type="match status" value="1"/>
</dbReference>
<feature type="compositionally biased region" description="Gly residues" evidence="5">
    <location>
        <begin position="21"/>
        <end position="37"/>
    </location>
</feature>
<name>A0A6N6VRA6_9BACT</name>
<accession>A0A6N6VRA6</accession>
<dbReference type="GO" id="GO:0003735">
    <property type="term" value="F:structural constituent of ribosome"/>
    <property type="evidence" value="ECO:0007669"/>
    <property type="project" value="InterPro"/>
</dbReference>
<dbReference type="RefSeq" id="WP_153420672.1">
    <property type="nucleotide sequence ID" value="NZ_WFLM01000004.1"/>
</dbReference>